<dbReference type="Proteomes" id="UP000748531">
    <property type="component" value="Unassembled WGS sequence"/>
</dbReference>
<feature type="compositionally biased region" description="Basic and acidic residues" evidence="1">
    <location>
        <begin position="361"/>
        <end position="371"/>
    </location>
</feature>
<feature type="compositionally biased region" description="Polar residues" evidence="1">
    <location>
        <begin position="376"/>
        <end position="399"/>
    </location>
</feature>
<evidence type="ECO:0000313" key="3">
    <source>
        <dbReference type="Proteomes" id="UP000748531"/>
    </source>
</evidence>
<evidence type="ECO:0000313" key="2">
    <source>
        <dbReference type="EMBL" id="KAF5400158.1"/>
    </source>
</evidence>
<gene>
    <name evidence="2" type="ORF">PHET_06645</name>
</gene>
<accession>A0A8J4SK72</accession>
<dbReference type="AlphaFoldDB" id="A0A8J4SK72"/>
<feature type="region of interest" description="Disordered" evidence="1">
    <location>
        <begin position="356"/>
        <end position="409"/>
    </location>
</feature>
<reference evidence="2" key="1">
    <citation type="submission" date="2019-05" db="EMBL/GenBank/DDBJ databases">
        <title>Annotation for the trematode Paragonimus heterotremus.</title>
        <authorList>
            <person name="Choi Y.-J."/>
        </authorList>
    </citation>
    <scope>NUCLEOTIDE SEQUENCE</scope>
    <source>
        <strain evidence="2">LC</strain>
    </source>
</reference>
<organism evidence="2 3">
    <name type="scientific">Paragonimus heterotremus</name>
    <dbReference type="NCBI Taxonomy" id="100268"/>
    <lineage>
        <taxon>Eukaryota</taxon>
        <taxon>Metazoa</taxon>
        <taxon>Spiralia</taxon>
        <taxon>Lophotrochozoa</taxon>
        <taxon>Platyhelminthes</taxon>
        <taxon>Trematoda</taxon>
        <taxon>Digenea</taxon>
        <taxon>Plagiorchiida</taxon>
        <taxon>Troglotremata</taxon>
        <taxon>Troglotrematidae</taxon>
        <taxon>Paragonimus</taxon>
    </lineage>
</organism>
<sequence length="409" mass="46516">MDNVAFFDQTGQLYAKIHLCRERRRSLVKDYLDMLIPNCPKITTGLATKSSSKGDPQRVEIFEQKLKAAECHVEALWMRLEGRQKEMKRNVDTGWNRSQNLVKLDACEQNSDLDHNQTEVTKTQFTNQSGNHEDTCLLGADRIIELKRTLEETRQDLNRLKSEDTKSVIRSRLVSSKWGQQSTESKLEESNNQSDAPERSCSTRCQMNTFVKTSSQIDDHVTTLSCEEPFFMMQEASSHLMNENKIDKNLENISFENQTTVQIRVTTPETEYIPTERTLKLSKSPPSVQSPGLYAHMRQIQESSQNLSETTSQNSETPLRNVVSNKLTEYEKYLLKAVPLGSDTIYSSGEQTDELEFGEAIEQRKPAHERGAVSNPVPSDSSQMPPVQNIASVPSTQQKNDSDEDSFYD</sequence>
<proteinExistence type="predicted"/>
<evidence type="ECO:0000256" key="1">
    <source>
        <dbReference type="SAM" id="MobiDB-lite"/>
    </source>
</evidence>
<comment type="caution">
    <text evidence="2">The sequence shown here is derived from an EMBL/GenBank/DDBJ whole genome shotgun (WGS) entry which is preliminary data.</text>
</comment>
<name>A0A8J4SK72_9TREM</name>
<dbReference type="OrthoDB" id="10335926at2759"/>
<protein>
    <submittedName>
        <fullName evidence="2">Uncharacterized protein</fullName>
    </submittedName>
</protein>
<feature type="region of interest" description="Disordered" evidence="1">
    <location>
        <begin position="179"/>
        <end position="200"/>
    </location>
</feature>
<keyword evidence="3" id="KW-1185">Reference proteome</keyword>
<dbReference type="EMBL" id="LUCH01003423">
    <property type="protein sequence ID" value="KAF5400158.1"/>
    <property type="molecule type" value="Genomic_DNA"/>
</dbReference>